<comment type="subcellular location">
    <subcellularLocation>
        <location evidence="1">Membrane</location>
        <topology evidence="1">Multi-pass membrane protein</topology>
    </subcellularLocation>
</comment>
<proteinExistence type="predicted"/>
<sequence length="148" mass="16222">MTYDTMLPDPDRHAEFYAGVPTKRALAWVADMVLIAVVTAIIVPFTAFTALFFLPFLYLVVGFVYRTLTLAGGSATWGMRLMAIELRDYRGQRFDLATAILHTLGYSISIGMVAPQVLSAGLMLVTPRAQGLTDLLMGSVAINRAARY</sequence>
<evidence type="ECO:0000256" key="4">
    <source>
        <dbReference type="ARBA" id="ARBA00023136"/>
    </source>
</evidence>
<protein>
    <submittedName>
        <fullName evidence="7">RDD domain containing protein</fullName>
    </submittedName>
</protein>
<keyword evidence="3 5" id="KW-1133">Transmembrane helix</keyword>
<dbReference type="eggNOG" id="COG1714">
    <property type="taxonomic scope" value="Bacteria"/>
</dbReference>
<feature type="domain" description="RDD" evidence="6">
    <location>
        <begin position="21"/>
        <end position="138"/>
    </location>
</feature>
<evidence type="ECO:0000256" key="5">
    <source>
        <dbReference type="SAM" id="Phobius"/>
    </source>
</evidence>
<evidence type="ECO:0000256" key="3">
    <source>
        <dbReference type="ARBA" id="ARBA00022989"/>
    </source>
</evidence>
<evidence type="ECO:0000256" key="2">
    <source>
        <dbReference type="ARBA" id="ARBA00022692"/>
    </source>
</evidence>
<gene>
    <name evidence="7" type="ORF">Rsw2DRAFT_0658</name>
</gene>
<dbReference type="STRING" id="371731.Rsw2DRAFT_0658"/>
<evidence type="ECO:0000256" key="1">
    <source>
        <dbReference type="ARBA" id="ARBA00004141"/>
    </source>
</evidence>
<dbReference type="RefSeq" id="WP_008028019.1">
    <property type="nucleotide sequence ID" value="NZ_ACYY01000003.1"/>
</dbReference>
<dbReference type="GO" id="GO:0016020">
    <property type="term" value="C:membrane"/>
    <property type="evidence" value="ECO:0007669"/>
    <property type="project" value="UniProtKB-SubCell"/>
</dbReference>
<feature type="transmembrane region" description="Helical" evidence="5">
    <location>
        <begin position="94"/>
        <end position="114"/>
    </location>
</feature>
<feature type="transmembrane region" description="Helical" evidence="5">
    <location>
        <begin position="33"/>
        <end position="57"/>
    </location>
</feature>
<organism evidence="7 8">
    <name type="scientific">Rhodobacter ferrooxidans</name>
    <dbReference type="NCBI Taxonomy" id="371731"/>
    <lineage>
        <taxon>Bacteria</taxon>
        <taxon>Pseudomonadati</taxon>
        <taxon>Pseudomonadota</taxon>
        <taxon>Alphaproteobacteria</taxon>
        <taxon>Rhodobacterales</taxon>
        <taxon>Rhodobacter group</taxon>
        <taxon>Rhodobacter</taxon>
    </lineage>
</organism>
<accession>C8RXY0</accession>
<keyword evidence="8" id="KW-1185">Reference proteome</keyword>
<evidence type="ECO:0000313" key="8">
    <source>
        <dbReference type="Proteomes" id="UP000010121"/>
    </source>
</evidence>
<reference evidence="7 8" key="1">
    <citation type="submission" date="2009-08" db="EMBL/GenBank/DDBJ databases">
        <title>The draft genome of Rhodobacter sp. SW2.</title>
        <authorList>
            <consortium name="US DOE Joint Genome Institute (JGI-PGF)"/>
            <person name="Lucas S."/>
            <person name="Copeland A."/>
            <person name="Lapidus A."/>
            <person name="Glavina del Rio T."/>
            <person name="Tice H."/>
            <person name="Bruce D."/>
            <person name="Goodwin L."/>
            <person name="Pitluck S."/>
            <person name="Larimer F."/>
            <person name="Land M.L."/>
            <person name="Hauser L."/>
            <person name="Emerson D."/>
        </authorList>
    </citation>
    <scope>NUCLEOTIDE SEQUENCE [LARGE SCALE GENOMIC DNA]</scope>
    <source>
        <strain evidence="7 8">SW2</strain>
    </source>
</reference>
<keyword evidence="2 5" id="KW-0812">Transmembrane</keyword>
<dbReference type="AlphaFoldDB" id="C8RXY0"/>
<dbReference type="InterPro" id="IPR010432">
    <property type="entry name" value="RDD"/>
</dbReference>
<name>C8RXY0_9RHOB</name>
<evidence type="ECO:0000259" key="6">
    <source>
        <dbReference type="Pfam" id="PF06271"/>
    </source>
</evidence>
<dbReference type="OrthoDB" id="7270324at2"/>
<comment type="caution">
    <text evidence="7">The sequence shown here is derived from an EMBL/GenBank/DDBJ whole genome shotgun (WGS) entry which is preliminary data.</text>
</comment>
<feature type="transmembrane region" description="Helical" evidence="5">
    <location>
        <begin position="63"/>
        <end position="82"/>
    </location>
</feature>
<keyword evidence="4 5" id="KW-0472">Membrane</keyword>
<dbReference type="Proteomes" id="UP000010121">
    <property type="component" value="Unassembled WGS sequence"/>
</dbReference>
<dbReference type="Pfam" id="PF06271">
    <property type="entry name" value="RDD"/>
    <property type="match status" value="1"/>
</dbReference>
<dbReference type="EMBL" id="ACYY01000003">
    <property type="protein sequence ID" value="EEW26378.1"/>
    <property type="molecule type" value="Genomic_DNA"/>
</dbReference>
<evidence type="ECO:0000313" key="7">
    <source>
        <dbReference type="EMBL" id="EEW26378.1"/>
    </source>
</evidence>